<dbReference type="EMBL" id="JAHLQL010000001">
    <property type="protein sequence ID" value="MBU5590992.1"/>
    <property type="molecule type" value="Genomic_DNA"/>
</dbReference>
<dbReference type="Proteomes" id="UP000736583">
    <property type="component" value="Unassembled WGS sequence"/>
</dbReference>
<evidence type="ECO:0000313" key="3">
    <source>
        <dbReference type="Proteomes" id="UP000736583"/>
    </source>
</evidence>
<keyword evidence="1" id="KW-0812">Transmembrane</keyword>
<keyword evidence="1" id="KW-1133">Transmembrane helix</keyword>
<gene>
    <name evidence="2" type="primary">yunB</name>
    <name evidence="2" type="ORF">KQI89_04385</name>
</gene>
<keyword evidence="1" id="KW-0472">Membrane</keyword>
<keyword evidence="3" id="KW-1185">Reference proteome</keyword>
<organism evidence="2 3">
    <name type="scientific">Clostridium simiarum</name>
    <dbReference type="NCBI Taxonomy" id="2841506"/>
    <lineage>
        <taxon>Bacteria</taxon>
        <taxon>Bacillati</taxon>
        <taxon>Bacillota</taxon>
        <taxon>Clostridia</taxon>
        <taxon>Eubacteriales</taxon>
        <taxon>Clostridiaceae</taxon>
        <taxon>Clostridium</taxon>
    </lineage>
</organism>
<name>A0ABS6F079_9CLOT</name>
<evidence type="ECO:0000313" key="2">
    <source>
        <dbReference type="EMBL" id="MBU5590992.1"/>
    </source>
</evidence>
<reference evidence="2 3" key="1">
    <citation type="submission" date="2021-06" db="EMBL/GenBank/DDBJ databases">
        <authorList>
            <person name="Sun Q."/>
            <person name="Li D."/>
        </authorList>
    </citation>
    <scope>NUCLEOTIDE SEQUENCE [LARGE SCALE GENOMIC DNA]</scope>
    <source>
        <strain evidence="2 3">MSJ-4</strain>
    </source>
</reference>
<dbReference type="InterPro" id="IPR014197">
    <property type="entry name" value="Sporulation_prot_YunB"/>
</dbReference>
<sequence length="205" mass="23154">MGFKITVAIIIIFSTFIAFIYIFDKRIMPTVIVVANSEMRVKVNEIMNENILEKYSEGFDYNSIVNVEKDHDGNIVMLKADTLKLNSLATKVALDSQKDINDLEYLNIKVPIGYILNNNILSNRGPNVTVRMKPIGKVEVKYSSVFESAGINQTRHKIYVEIKSLIRVIIPLHSNDVEVRCEVPISETIIIGKVPRTAIDLDLSN</sequence>
<dbReference type="PIRSF" id="PIRSF021383">
    <property type="entry name" value="YunB"/>
    <property type="match status" value="1"/>
</dbReference>
<proteinExistence type="predicted"/>
<dbReference type="NCBIfam" id="TIGR02832">
    <property type="entry name" value="spo_yunB"/>
    <property type="match status" value="1"/>
</dbReference>
<protein>
    <submittedName>
        <fullName evidence="2">Sporulation protein YunB</fullName>
    </submittedName>
</protein>
<accession>A0ABS6F079</accession>
<comment type="caution">
    <text evidence="2">The sequence shown here is derived from an EMBL/GenBank/DDBJ whole genome shotgun (WGS) entry which is preliminary data.</text>
</comment>
<feature type="transmembrane region" description="Helical" evidence="1">
    <location>
        <begin position="6"/>
        <end position="23"/>
    </location>
</feature>
<evidence type="ECO:0000256" key="1">
    <source>
        <dbReference type="SAM" id="Phobius"/>
    </source>
</evidence>
<dbReference type="Pfam" id="PF09560">
    <property type="entry name" value="Spore_YunB"/>
    <property type="match status" value="1"/>
</dbReference>